<dbReference type="InterPro" id="IPR011990">
    <property type="entry name" value="TPR-like_helical_dom_sf"/>
</dbReference>
<proteinExistence type="predicted"/>
<sequence>MRRVLAVLILSAALLVIAGPAAIGTLALRLGWDRLAVVMLQDDAARGVALYRLGDHAAADAAFARAGRSQTFNRALSLAATGDYPLSVAYFDAVLFVNPADEQARASRELVASMYDPHRGDSTAPGRIMGHGGLPASDEEIQAALTGAAAEHLRRPLEARGLAASDEWLQSLTDDPGAFLRLRIHAEFDRRAQLGLIRPEAQDPW</sequence>
<dbReference type="OrthoDB" id="5801125at2"/>
<dbReference type="SUPFAM" id="SSF48452">
    <property type="entry name" value="TPR-like"/>
    <property type="match status" value="1"/>
</dbReference>
<keyword evidence="2" id="KW-1185">Reference proteome</keyword>
<evidence type="ECO:0000313" key="1">
    <source>
        <dbReference type="EMBL" id="SCY95578.1"/>
    </source>
</evidence>
<dbReference type="STRING" id="336292.SAMN05660710_03691"/>
<gene>
    <name evidence="1" type="ORF">SAMN05660710_03691</name>
</gene>
<evidence type="ECO:0000313" key="2">
    <source>
        <dbReference type="Proteomes" id="UP000199502"/>
    </source>
</evidence>
<dbReference type="Proteomes" id="UP000199502">
    <property type="component" value="Unassembled WGS sequence"/>
</dbReference>
<reference evidence="1 2" key="1">
    <citation type="submission" date="2016-10" db="EMBL/GenBank/DDBJ databases">
        <authorList>
            <person name="de Groot N.N."/>
        </authorList>
    </citation>
    <scope>NUCLEOTIDE SEQUENCE [LARGE SCALE GENOMIC DNA]</scope>
    <source>
        <strain evidence="1 2">CGMCC 1.8925</strain>
    </source>
</reference>
<protein>
    <submittedName>
        <fullName evidence="1">Ca-activated chloride channel family protein</fullName>
    </submittedName>
</protein>
<organism evidence="1 2">
    <name type="scientific">Paracoccus tibetensis</name>
    <dbReference type="NCBI Taxonomy" id="336292"/>
    <lineage>
        <taxon>Bacteria</taxon>
        <taxon>Pseudomonadati</taxon>
        <taxon>Pseudomonadota</taxon>
        <taxon>Alphaproteobacteria</taxon>
        <taxon>Rhodobacterales</taxon>
        <taxon>Paracoccaceae</taxon>
        <taxon>Paracoccus</taxon>
    </lineage>
</organism>
<accession>A0A1G5K6D1</accession>
<name>A0A1G5K6D1_9RHOB</name>
<dbReference type="EMBL" id="FMVT01000022">
    <property type="protein sequence ID" value="SCY95578.1"/>
    <property type="molecule type" value="Genomic_DNA"/>
</dbReference>
<dbReference type="AlphaFoldDB" id="A0A1G5K6D1"/>